<evidence type="ECO:0000256" key="1">
    <source>
        <dbReference type="ARBA" id="ARBA00004571"/>
    </source>
</evidence>
<dbReference type="Pfam" id="PF07660">
    <property type="entry name" value="STN"/>
    <property type="match status" value="1"/>
</dbReference>
<comment type="subcellular location">
    <subcellularLocation>
        <location evidence="1 11">Cell outer membrane</location>
        <topology evidence="1 11">Multi-pass membrane protein</topology>
    </subcellularLocation>
</comment>
<dbReference type="SUPFAM" id="SSF56935">
    <property type="entry name" value="Porins"/>
    <property type="match status" value="1"/>
</dbReference>
<dbReference type="InterPro" id="IPR023996">
    <property type="entry name" value="TonB-dep_OMP_SusC/RagA"/>
</dbReference>
<keyword evidence="9 11" id="KW-0472">Membrane</keyword>
<comment type="similarity">
    <text evidence="11 12">Belongs to the TonB-dependent receptor family.</text>
</comment>
<reference evidence="16 17" key="1">
    <citation type="submission" date="2022-09" db="EMBL/GenBank/DDBJ databases">
        <title>Genome sequencing of Flavivirga sp. MEBiC05379.</title>
        <authorList>
            <person name="Oh H.-M."/>
            <person name="Kwon K.K."/>
            <person name="Park M.J."/>
            <person name="Yang S.-H."/>
        </authorList>
    </citation>
    <scope>NUCLEOTIDE SEQUENCE [LARGE SCALE GENOMIC DNA]</scope>
    <source>
        <strain evidence="16 17">MEBiC05379</strain>
    </source>
</reference>
<dbReference type="PANTHER" id="PTHR32552">
    <property type="entry name" value="FERRICHROME IRON RECEPTOR-RELATED"/>
    <property type="match status" value="1"/>
</dbReference>
<dbReference type="RefSeq" id="WP_303304686.1">
    <property type="nucleotide sequence ID" value="NZ_JAODOP010000004.1"/>
</dbReference>
<dbReference type="InterPro" id="IPR011662">
    <property type="entry name" value="Secretin/TonB_short_N"/>
</dbReference>
<keyword evidence="8 12" id="KW-0798">TonB box</keyword>
<dbReference type="Pfam" id="PF07715">
    <property type="entry name" value="Plug"/>
    <property type="match status" value="1"/>
</dbReference>
<feature type="domain" description="TonB-dependent receptor plug" evidence="15">
    <location>
        <begin position="235"/>
        <end position="354"/>
    </location>
</feature>
<proteinExistence type="inferred from homology"/>
<evidence type="ECO:0000256" key="7">
    <source>
        <dbReference type="ARBA" id="ARBA00023065"/>
    </source>
</evidence>
<keyword evidence="10 11" id="KW-0998">Cell outer membrane</keyword>
<evidence type="ECO:0000256" key="9">
    <source>
        <dbReference type="ARBA" id="ARBA00023136"/>
    </source>
</evidence>
<evidence type="ECO:0000259" key="15">
    <source>
        <dbReference type="Pfam" id="PF07715"/>
    </source>
</evidence>
<dbReference type="SUPFAM" id="SSF49464">
    <property type="entry name" value="Carboxypeptidase regulatory domain-like"/>
    <property type="match status" value="1"/>
</dbReference>
<dbReference type="Pfam" id="PF13715">
    <property type="entry name" value="CarbopepD_reg_2"/>
    <property type="match status" value="1"/>
</dbReference>
<evidence type="ECO:0000256" key="10">
    <source>
        <dbReference type="ARBA" id="ARBA00023237"/>
    </source>
</evidence>
<dbReference type="Gene3D" id="2.170.130.10">
    <property type="entry name" value="TonB-dependent receptor, plug domain"/>
    <property type="match status" value="1"/>
</dbReference>
<evidence type="ECO:0000259" key="14">
    <source>
        <dbReference type="Pfam" id="PF07660"/>
    </source>
</evidence>
<dbReference type="NCBIfam" id="TIGR04056">
    <property type="entry name" value="OMP_RagA_SusC"/>
    <property type="match status" value="1"/>
</dbReference>
<evidence type="ECO:0000313" key="16">
    <source>
        <dbReference type="EMBL" id="MEF3832305.1"/>
    </source>
</evidence>
<evidence type="ECO:0000256" key="8">
    <source>
        <dbReference type="ARBA" id="ARBA00023077"/>
    </source>
</evidence>
<dbReference type="InterPro" id="IPR012910">
    <property type="entry name" value="Plug_dom"/>
</dbReference>
<protein>
    <submittedName>
        <fullName evidence="16">SusC/RagA family TonB-linked outer membrane protein</fullName>
    </submittedName>
</protein>
<dbReference type="PANTHER" id="PTHR32552:SF81">
    <property type="entry name" value="TONB-DEPENDENT OUTER MEMBRANE RECEPTOR"/>
    <property type="match status" value="1"/>
</dbReference>
<dbReference type="InterPro" id="IPR008969">
    <property type="entry name" value="CarboxyPept-like_regulatory"/>
</dbReference>
<dbReference type="InterPro" id="IPR036942">
    <property type="entry name" value="Beta-barrel_TonB_sf"/>
</dbReference>
<feature type="domain" description="Secretin/TonB short N-terminal" evidence="14">
    <location>
        <begin position="70"/>
        <end position="118"/>
    </location>
</feature>
<dbReference type="InterPro" id="IPR037066">
    <property type="entry name" value="Plug_dom_sf"/>
</dbReference>
<dbReference type="Gene3D" id="2.40.170.20">
    <property type="entry name" value="TonB-dependent receptor, beta-barrel domain"/>
    <property type="match status" value="1"/>
</dbReference>
<name>A0ABU7XRA6_9FLAO</name>
<dbReference type="Gene3D" id="2.60.40.1120">
    <property type="entry name" value="Carboxypeptidase-like, regulatory domain"/>
    <property type="match status" value="1"/>
</dbReference>
<keyword evidence="7" id="KW-0406">Ion transport</keyword>
<evidence type="ECO:0000256" key="12">
    <source>
        <dbReference type="RuleBase" id="RU003357"/>
    </source>
</evidence>
<evidence type="ECO:0000259" key="13">
    <source>
        <dbReference type="Pfam" id="PF00593"/>
    </source>
</evidence>
<keyword evidence="17" id="KW-1185">Reference proteome</keyword>
<gene>
    <name evidence="16" type="ORF">N1F79_04135</name>
</gene>
<feature type="domain" description="TonB-dependent receptor-like beta-barrel" evidence="13">
    <location>
        <begin position="575"/>
        <end position="1012"/>
    </location>
</feature>
<keyword evidence="5 11" id="KW-0812">Transmembrane</keyword>
<organism evidence="16 17">
    <name type="scientific">Flavivirga spongiicola</name>
    <dbReference type="NCBI Taxonomy" id="421621"/>
    <lineage>
        <taxon>Bacteria</taxon>
        <taxon>Pseudomonadati</taxon>
        <taxon>Bacteroidota</taxon>
        <taxon>Flavobacteriia</taxon>
        <taxon>Flavobacteriales</taxon>
        <taxon>Flavobacteriaceae</taxon>
        <taxon>Flavivirga</taxon>
    </lineage>
</organism>
<evidence type="ECO:0000256" key="11">
    <source>
        <dbReference type="PROSITE-ProRule" id="PRU01360"/>
    </source>
</evidence>
<dbReference type="EMBL" id="JAODOP010000004">
    <property type="protein sequence ID" value="MEF3832305.1"/>
    <property type="molecule type" value="Genomic_DNA"/>
</dbReference>
<keyword evidence="3 11" id="KW-1134">Transmembrane beta strand</keyword>
<dbReference type="Pfam" id="PF00593">
    <property type="entry name" value="TonB_dep_Rec_b-barrel"/>
    <property type="match status" value="1"/>
</dbReference>
<comment type="caution">
    <text evidence="16">The sequence shown here is derived from an EMBL/GenBank/DDBJ whole genome shotgun (WGS) entry which is preliminary data.</text>
</comment>
<dbReference type="NCBIfam" id="TIGR04057">
    <property type="entry name" value="SusC_RagA_signa"/>
    <property type="match status" value="1"/>
</dbReference>
<dbReference type="InterPro" id="IPR000531">
    <property type="entry name" value="Beta-barrel_TonB"/>
</dbReference>
<keyword evidence="6" id="KW-0408">Iron</keyword>
<sequence length="1175" mass="130079">MKKKPSFSWGYLEIPKIDLKMKLTFILFFIFLLKINANSYSQNTKISLDLDDVTIAHVFSEIKKITEFKILFANSEIDLERKITINVKKKRIEKILDLLFSKTAIRYKIIDKQIVLAKDDINKGIIQEHFNNNLKAKVPKLQQIEIRGTVKDGKGVPLPGANVLIEGTSTGTQTDFDGNYSIDANKETVLVFSYLGMKTAKITVGDSVTINVVLQEDTAALDEIVVTALGITKAQKKVGYSIQKIDGESLTLGREANVASKLAGNVAGLQINSSSSIGGSTRITLRGETSLSEGGNTPLFVVDGVPIDNSFSTNSTVDWGSAIADINPDDIESMNVLKGPVAAALYGSRAGNGAIIIVTKKGTSKKGISVNVNSSIIFDEILKYPDTYQYKYGAGLHGDRLAFNRNDFSFNQSVYDETWANIPYDPNLLVEWWWSETSNGTRAGAVDLVRGVSVKHPYVSNGKNNYKQFFETGVTLTNNVSISSGGDKSNFRASYTNLDQEGIIPGTNLKRHNFSLNAGGEILSKLTASINVNIVNVGSDNRPKLDRGTDGIGYALAWMAPGTHIDKLEEYWQRGLEGSSQIRWRDNINNPYFIGNEIRHELSKDRLYGNASLNYAFTDRLNLTVRYGMDLSTELNTSRRPFGIVNFQTRYQENNIKKRETNADFLLTYNTSFKDNKWGLNASLGGNLLHIDNSNLFGNANNLLIPNIYTINNAATQDISLFPGISQKKVNSIYGVASLAYNDAIFLDLTARNDWSSTLPETNRSYFYPSASLSFLLPELVELPKEISFLKFRLAYAQVGKDTSPYQGSTVFNGAGSYGATNTYSLSGSIANQNLLPEETSSYEFGVDAKFFNNRLGVDFTYYYIDNKNQVLNATLPNSSGFNSRTINAGKIENKGIELVLKGTPLRTDDFSWNVIANFSKNENKVIELAEGLTQFGLGSYGDGDQFIIAEVGRPIFGVFGFKQATVEDENSPHFGRQIFDSNGVLVRNNTPQYLGNASPDWMLGLTNTFKYKNFTLSTLIDIRHGGVLHSGVTDVLYRGGYNQETLQWREEGILGDGVVAQSDGSYIENTTRVIGEDIKRLWSSPYELTSANQVYDASFVKLRELSLSYSFPKSFLSKTAFQSINIALVGRNLLLFSNVPNQDPDVYFEGVPGNSGRYYIPTTRSYGFNINIGL</sequence>
<evidence type="ECO:0000313" key="17">
    <source>
        <dbReference type="Proteomes" id="UP001337305"/>
    </source>
</evidence>
<accession>A0ABU7XRA6</accession>
<dbReference type="InterPro" id="IPR023997">
    <property type="entry name" value="TonB-dep_OMP_SusC/RagA_CS"/>
</dbReference>
<evidence type="ECO:0000256" key="6">
    <source>
        <dbReference type="ARBA" id="ARBA00023004"/>
    </source>
</evidence>
<keyword evidence="4" id="KW-0410">Iron transport</keyword>
<keyword evidence="2 11" id="KW-0813">Transport</keyword>
<dbReference type="PROSITE" id="PS52016">
    <property type="entry name" value="TONB_DEPENDENT_REC_3"/>
    <property type="match status" value="1"/>
</dbReference>
<evidence type="ECO:0000256" key="5">
    <source>
        <dbReference type="ARBA" id="ARBA00022692"/>
    </source>
</evidence>
<evidence type="ECO:0000256" key="4">
    <source>
        <dbReference type="ARBA" id="ARBA00022496"/>
    </source>
</evidence>
<dbReference type="InterPro" id="IPR039426">
    <property type="entry name" value="TonB-dep_rcpt-like"/>
</dbReference>
<evidence type="ECO:0000256" key="3">
    <source>
        <dbReference type="ARBA" id="ARBA00022452"/>
    </source>
</evidence>
<dbReference type="Proteomes" id="UP001337305">
    <property type="component" value="Unassembled WGS sequence"/>
</dbReference>
<evidence type="ECO:0000256" key="2">
    <source>
        <dbReference type="ARBA" id="ARBA00022448"/>
    </source>
</evidence>